<dbReference type="InterPro" id="IPR004276">
    <property type="entry name" value="GlycoTrans_28_N"/>
</dbReference>
<dbReference type="CDD" id="cd03785">
    <property type="entry name" value="GT28_MurG"/>
    <property type="match status" value="1"/>
</dbReference>
<dbReference type="Pfam" id="PF04101">
    <property type="entry name" value="Glyco_tran_28_C"/>
    <property type="match status" value="1"/>
</dbReference>
<keyword evidence="3" id="KW-1133">Transmembrane helix</keyword>
<dbReference type="EMBL" id="FXBB01000001">
    <property type="protein sequence ID" value="SMG09986.1"/>
    <property type="molecule type" value="Genomic_DNA"/>
</dbReference>
<reference evidence="7" key="1">
    <citation type="submission" date="2017-04" db="EMBL/GenBank/DDBJ databases">
        <authorList>
            <person name="Varghese N."/>
            <person name="Submissions S."/>
        </authorList>
    </citation>
    <scope>NUCLEOTIDE SEQUENCE [LARGE SCALE GENOMIC DNA]</scope>
    <source>
        <strain evidence="7">USBA 82</strain>
    </source>
</reference>
<evidence type="ECO:0000256" key="3">
    <source>
        <dbReference type="SAM" id="Phobius"/>
    </source>
</evidence>
<keyword evidence="2 6" id="KW-0808">Transferase</keyword>
<evidence type="ECO:0000259" key="4">
    <source>
        <dbReference type="Pfam" id="PF03033"/>
    </source>
</evidence>
<organism evidence="6 7">
    <name type="scientific">Dethiosulfovibrio salsuginis</name>
    <dbReference type="NCBI Taxonomy" id="561720"/>
    <lineage>
        <taxon>Bacteria</taxon>
        <taxon>Thermotogati</taxon>
        <taxon>Synergistota</taxon>
        <taxon>Synergistia</taxon>
        <taxon>Synergistales</taxon>
        <taxon>Dethiosulfovibrionaceae</taxon>
        <taxon>Dethiosulfovibrio</taxon>
    </lineage>
</organism>
<feature type="transmembrane region" description="Helical" evidence="3">
    <location>
        <begin position="91"/>
        <end position="110"/>
    </location>
</feature>
<keyword evidence="7" id="KW-1185">Reference proteome</keyword>
<dbReference type="SUPFAM" id="SSF53756">
    <property type="entry name" value="UDP-Glycosyltransferase/glycogen phosphorylase"/>
    <property type="match status" value="1"/>
</dbReference>
<name>A0A1X7I786_9BACT</name>
<evidence type="ECO:0000259" key="5">
    <source>
        <dbReference type="Pfam" id="PF04101"/>
    </source>
</evidence>
<sequence>MVAGGTGGHITPAIALGEWRKGQGDKVHYLCGNRPLELELYSYHGIDPHALALEGSPLGTKDPLVALKRCWAIARSFFDVARLFKMEAPEVVILFGGYICLPALIVGFVMGKKIVLHEQNAVAGKITRLAHILGVPIATGWRRCKAVDGTYTGTPVRRIRPITRDKALQELGIDYKSLEDRKIISVIGGSLGGLSVVKAILRRPFMVESSGYIYLYPTRDVALCPPGMLAVRQSWDMSAIYAASDLVICRGGGATLAELSCYGLPAIVVPWMNSADGHQKANAISFVAESSSKVGVWLESEGYQRLFFLINKLSSLSRSSSSADCESASRLWRLILSHI</sequence>
<evidence type="ECO:0000256" key="2">
    <source>
        <dbReference type="ARBA" id="ARBA00022679"/>
    </source>
</evidence>
<dbReference type="PANTHER" id="PTHR21015">
    <property type="entry name" value="UDP-N-ACETYLGLUCOSAMINE--N-ACETYLMURAMYL-(PENTAPEPTIDE) PYROPHOSPHORYL-UNDECAPRENOL N-ACETYLGLUCOSAMINE TRANSFERASE 1"/>
    <property type="match status" value="1"/>
</dbReference>
<dbReference type="STRING" id="561720.SAMN06275492_101162"/>
<dbReference type="GO" id="GO:0016758">
    <property type="term" value="F:hexosyltransferase activity"/>
    <property type="evidence" value="ECO:0007669"/>
    <property type="project" value="InterPro"/>
</dbReference>
<feature type="domain" description="Glycosyl transferase family 28 C-terminal" evidence="5">
    <location>
        <begin position="236"/>
        <end position="293"/>
    </location>
</feature>
<dbReference type="Pfam" id="PF03033">
    <property type="entry name" value="Glyco_transf_28"/>
    <property type="match status" value="1"/>
</dbReference>
<dbReference type="AlphaFoldDB" id="A0A1X7I786"/>
<evidence type="ECO:0000313" key="7">
    <source>
        <dbReference type="Proteomes" id="UP000193355"/>
    </source>
</evidence>
<protein>
    <submittedName>
        <fullName evidence="6">UDP-N-acetylglucosamine--N-acetylmuramyl-(Pentapeptide) pyrophosphoryl-undecaprenol N-acetylglucosamine transferase</fullName>
    </submittedName>
</protein>
<keyword evidence="1" id="KW-0328">Glycosyltransferase</keyword>
<dbReference type="Gene3D" id="3.40.50.2000">
    <property type="entry name" value="Glycogen Phosphorylase B"/>
    <property type="match status" value="2"/>
</dbReference>
<gene>
    <name evidence="6" type="ORF">SAMN06275492_101162</name>
</gene>
<dbReference type="PANTHER" id="PTHR21015:SF22">
    <property type="entry name" value="GLYCOSYLTRANSFERASE"/>
    <property type="match status" value="1"/>
</dbReference>
<proteinExistence type="predicted"/>
<evidence type="ECO:0000313" key="6">
    <source>
        <dbReference type="EMBL" id="SMG09986.1"/>
    </source>
</evidence>
<dbReference type="Proteomes" id="UP000193355">
    <property type="component" value="Unassembled WGS sequence"/>
</dbReference>
<keyword evidence="3" id="KW-0812">Transmembrane</keyword>
<dbReference type="GO" id="GO:0005975">
    <property type="term" value="P:carbohydrate metabolic process"/>
    <property type="evidence" value="ECO:0007669"/>
    <property type="project" value="InterPro"/>
</dbReference>
<dbReference type="InterPro" id="IPR007235">
    <property type="entry name" value="Glyco_trans_28_C"/>
</dbReference>
<dbReference type="GO" id="GO:1901137">
    <property type="term" value="P:carbohydrate derivative biosynthetic process"/>
    <property type="evidence" value="ECO:0007669"/>
    <property type="project" value="UniProtKB-ARBA"/>
</dbReference>
<accession>A0A1X7I786</accession>
<feature type="domain" description="Glycosyltransferase family 28 N-terminal" evidence="4">
    <location>
        <begin position="1"/>
        <end position="129"/>
    </location>
</feature>
<evidence type="ECO:0000256" key="1">
    <source>
        <dbReference type="ARBA" id="ARBA00022676"/>
    </source>
</evidence>
<keyword evidence="3" id="KW-0472">Membrane</keyword>